<proteinExistence type="predicted"/>
<evidence type="ECO:0000259" key="4">
    <source>
        <dbReference type="PROSITE" id="PS01124"/>
    </source>
</evidence>
<accession>A0A7W9JF56</accession>
<dbReference type="PANTHER" id="PTHR46796">
    <property type="entry name" value="HTH-TYPE TRANSCRIPTIONAL ACTIVATOR RHAS-RELATED"/>
    <property type="match status" value="1"/>
</dbReference>
<dbReference type="PANTHER" id="PTHR46796:SF15">
    <property type="entry name" value="BLL1074 PROTEIN"/>
    <property type="match status" value="1"/>
</dbReference>
<dbReference type="GO" id="GO:0008168">
    <property type="term" value="F:methyltransferase activity"/>
    <property type="evidence" value="ECO:0007669"/>
    <property type="project" value="UniProtKB-KW"/>
</dbReference>
<protein>
    <submittedName>
        <fullName evidence="5">Methylphosphotriester-DNA--protein-cysteine methyltransferase</fullName>
    </submittedName>
</protein>
<keyword evidence="1" id="KW-0805">Transcription regulation</keyword>
<dbReference type="Proteomes" id="UP000549971">
    <property type="component" value="Unassembled WGS sequence"/>
</dbReference>
<keyword evidence="3" id="KW-0804">Transcription</keyword>
<sequence>MPASELRDLRVGIELVWGVAGREIGDALGAADPRQRLRILTETVLQRRAAPDPLAVAAARRLAEPAAKVSTAAADLGISERQLNRRMQNAVGYGPKMLARVARLRRLIVQPDEEPLATRAFAAGYASQAHMNDEVRRLTGLTPVQFLKDATLTAA</sequence>
<keyword evidence="5" id="KW-0808">Transferase</keyword>
<dbReference type="AlphaFoldDB" id="A0A7W9JF56"/>
<dbReference type="GO" id="GO:0043565">
    <property type="term" value="F:sequence-specific DNA binding"/>
    <property type="evidence" value="ECO:0007669"/>
    <property type="project" value="InterPro"/>
</dbReference>
<comment type="caution">
    <text evidence="5">The sequence shown here is derived from an EMBL/GenBank/DDBJ whole genome shotgun (WGS) entry which is preliminary data.</text>
</comment>
<keyword evidence="6" id="KW-1185">Reference proteome</keyword>
<reference evidence="5 6" key="1">
    <citation type="submission" date="2020-08" db="EMBL/GenBank/DDBJ databases">
        <title>Sequencing the genomes of 1000 actinobacteria strains.</title>
        <authorList>
            <person name="Klenk H.-P."/>
        </authorList>
    </citation>
    <scope>NUCLEOTIDE SEQUENCE [LARGE SCALE GENOMIC DNA]</scope>
    <source>
        <strain evidence="5 6">DSM 28967</strain>
    </source>
</reference>
<name>A0A7W9JF56_9ACTN</name>
<dbReference type="GO" id="GO:0032259">
    <property type="term" value="P:methylation"/>
    <property type="evidence" value="ECO:0007669"/>
    <property type="project" value="UniProtKB-KW"/>
</dbReference>
<evidence type="ECO:0000256" key="2">
    <source>
        <dbReference type="ARBA" id="ARBA00023125"/>
    </source>
</evidence>
<dbReference type="GO" id="GO:0003700">
    <property type="term" value="F:DNA-binding transcription factor activity"/>
    <property type="evidence" value="ECO:0007669"/>
    <property type="project" value="InterPro"/>
</dbReference>
<evidence type="ECO:0000313" key="5">
    <source>
        <dbReference type="EMBL" id="MBB5841024.1"/>
    </source>
</evidence>
<keyword evidence="5" id="KW-0489">Methyltransferase</keyword>
<dbReference type="EMBL" id="JACHMY010000001">
    <property type="protein sequence ID" value="MBB5841024.1"/>
    <property type="molecule type" value="Genomic_DNA"/>
</dbReference>
<evidence type="ECO:0000256" key="1">
    <source>
        <dbReference type="ARBA" id="ARBA00023015"/>
    </source>
</evidence>
<dbReference type="InterPro" id="IPR050204">
    <property type="entry name" value="AraC_XylS_family_regulators"/>
</dbReference>
<keyword evidence="2" id="KW-0238">DNA-binding</keyword>
<dbReference type="Pfam" id="PF12833">
    <property type="entry name" value="HTH_18"/>
    <property type="match status" value="1"/>
</dbReference>
<evidence type="ECO:0000256" key="3">
    <source>
        <dbReference type="ARBA" id="ARBA00023163"/>
    </source>
</evidence>
<feature type="domain" description="HTH araC/xylS-type" evidence="4">
    <location>
        <begin position="52"/>
        <end position="149"/>
    </location>
</feature>
<dbReference type="InterPro" id="IPR018060">
    <property type="entry name" value="HTH_AraC"/>
</dbReference>
<dbReference type="Gene3D" id="1.10.10.60">
    <property type="entry name" value="Homeodomain-like"/>
    <property type="match status" value="1"/>
</dbReference>
<organism evidence="5 6">
    <name type="scientific">Kribbella italica</name>
    <dbReference type="NCBI Taxonomy" id="1540520"/>
    <lineage>
        <taxon>Bacteria</taxon>
        <taxon>Bacillati</taxon>
        <taxon>Actinomycetota</taxon>
        <taxon>Actinomycetes</taxon>
        <taxon>Propionibacteriales</taxon>
        <taxon>Kribbellaceae</taxon>
        <taxon>Kribbella</taxon>
    </lineage>
</organism>
<dbReference type="SMART" id="SM00342">
    <property type="entry name" value="HTH_ARAC"/>
    <property type="match status" value="1"/>
</dbReference>
<dbReference type="PROSITE" id="PS01124">
    <property type="entry name" value="HTH_ARAC_FAMILY_2"/>
    <property type="match status" value="1"/>
</dbReference>
<evidence type="ECO:0000313" key="6">
    <source>
        <dbReference type="Proteomes" id="UP000549971"/>
    </source>
</evidence>
<gene>
    <name evidence="5" type="ORF">HDA39_007758</name>
</gene>